<organism evidence="2 3">
    <name type="scientific">Zoogloea dura</name>
    <dbReference type="NCBI Taxonomy" id="2728840"/>
    <lineage>
        <taxon>Bacteria</taxon>
        <taxon>Pseudomonadati</taxon>
        <taxon>Pseudomonadota</taxon>
        <taxon>Betaproteobacteria</taxon>
        <taxon>Rhodocyclales</taxon>
        <taxon>Zoogloeaceae</taxon>
        <taxon>Zoogloea</taxon>
    </lineage>
</organism>
<evidence type="ECO:0000259" key="1">
    <source>
        <dbReference type="Pfam" id="PF24793"/>
    </source>
</evidence>
<protein>
    <recommendedName>
        <fullName evidence="1">Glucosamine inositolphosphorylceramide transferase 1 N-terminal domain-containing protein</fullName>
    </recommendedName>
</protein>
<dbReference type="Pfam" id="PF24793">
    <property type="entry name" value="GINT1_N"/>
    <property type="match status" value="1"/>
</dbReference>
<dbReference type="RefSeq" id="WP_169147128.1">
    <property type="nucleotide sequence ID" value="NZ_JABBGA010000016.1"/>
</dbReference>
<accession>A0A848G8J2</accession>
<evidence type="ECO:0000313" key="3">
    <source>
        <dbReference type="Proteomes" id="UP000580043"/>
    </source>
</evidence>
<dbReference type="SUPFAM" id="SSF75005">
    <property type="entry name" value="Arabinanase/levansucrase/invertase"/>
    <property type="match status" value="1"/>
</dbReference>
<dbReference type="Proteomes" id="UP000580043">
    <property type="component" value="Unassembled WGS sequence"/>
</dbReference>
<evidence type="ECO:0000313" key="2">
    <source>
        <dbReference type="EMBL" id="NML27594.1"/>
    </source>
</evidence>
<dbReference type="EMBL" id="JABBGA010000016">
    <property type="protein sequence ID" value="NML27594.1"/>
    <property type="molecule type" value="Genomic_DNA"/>
</dbReference>
<dbReference type="Gene3D" id="2.115.10.20">
    <property type="entry name" value="Glycosyl hydrolase domain, family 43"/>
    <property type="match status" value="1"/>
</dbReference>
<name>A0A848G8J2_9RHOO</name>
<dbReference type="InterPro" id="IPR056442">
    <property type="entry name" value="GINT1_N"/>
</dbReference>
<sequence>MTPLRFAIYLPDGPLPAWIGRLLKLCAAADELRLVGVLRSQQALPGPDLAERIDGLLFDRGASLFRHGPLQGAEGLPVWRQADPSAAQAQTWLADLHCDVLLDLRQGADGLCGGPSHQWSLELDGLPAIHPLAGARPVVQGSDTTTIRLRALRSGETLDASLGAACNFSIRRNRHRAIAKGMGMLRRALLRLARGGNPATARAPLPCTAPTASTGASSRLGAMLRHTARRALRKAVSRDQWGIALAFGNEVCLDPAQARLILPPSDRFWADPMVWPAADRGWWVFIEEVIYAEGRGTLKAIRVYPDGSWEQPVPVMARPWHLSYPFLFWWEGALWMVPESGSNRTVELYRCTGMPDRWEKAVDLLTGIDLVDATVFAHGGRWWLLGNVSEPGADKHDELHAFHAPSPLGPWEPHAANPVVSDARVARPAGPLFRHGGRLLRPAQVCVPEYGHALVLRRIERLTPTEYVESTERRIDPGWLPGIACIHTLSHEAGLTAFDFLIRRSRLSQPAAALRRATLHEASHRRQDK</sequence>
<dbReference type="InterPro" id="IPR023296">
    <property type="entry name" value="Glyco_hydro_beta-prop_sf"/>
</dbReference>
<feature type="domain" description="Glucosamine inositolphosphorylceramide transferase 1 N-terminal" evidence="1">
    <location>
        <begin position="267"/>
        <end position="469"/>
    </location>
</feature>
<dbReference type="AlphaFoldDB" id="A0A848G8J2"/>
<reference evidence="2 3" key="1">
    <citation type="submission" date="2020-04" db="EMBL/GenBank/DDBJ databases">
        <title>Zoogloea sp. G-4-1-14 isolated from soil.</title>
        <authorList>
            <person name="Dahal R.H."/>
        </authorList>
    </citation>
    <scope>NUCLEOTIDE SEQUENCE [LARGE SCALE GENOMIC DNA]</scope>
    <source>
        <strain evidence="2 3">G-4-1-14</strain>
    </source>
</reference>
<proteinExistence type="predicted"/>
<keyword evidence="3" id="KW-1185">Reference proteome</keyword>
<gene>
    <name evidence="2" type="ORF">HHL15_17695</name>
</gene>
<comment type="caution">
    <text evidence="2">The sequence shown here is derived from an EMBL/GenBank/DDBJ whole genome shotgun (WGS) entry which is preliminary data.</text>
</comment>